<dbReference type="GO" id="GO:0005743">
    <property type="term" value="C:mitochondrial inner membrane"/>
    <property type="evidence" value="ECO:0007669"/>
    <property type="project" value="UniProtKB-SubCell"/>
</dbReference>
<keyword evidence="2" id="KW-0999">Mitochondrion inner membrane</keyword>
<dbReference type="PANTHER" id="PTHR11504">
    <property type="entry name" value="CYTOCHROME C OXIDASE POLYPEPTIDE VIA"/>
    <property type="match status" value="1"/>
</dbReference>
<dbReference type="SUPFAM" id="SSF81411">
    <property type="entry name" value="Mitochondrial cytochrome c oxidase subunit VIa"/>
    <property type="match status" value="1"/>
</dbReference>
<evidence type="ECO:0000256" key="1">
    <source>
        <dbReference type="ARBA" id="ARBA00004273"/>
    </source>
</evidence>
<keyword evidence="7" id="KW-1185">Reference proteome</keyword>
<reference evidence="8" key="1">
    <citation type="submission" date="2025-08" db="UniProtKB">
        <authorList>
            <consortium name="RefSeq"/>
        </authorList>
    </citation>
    <scope>IDENTIFICATION</scope>
    <source>
        <tissue evidence="8">Muscle</tissue>
    </source>
</reference>
<keyword evidence="4" id="KW-0496">Mitochondrion</keyword>
<dbReference type="GO" id="GO:0030234">
    <property type="term" value="F:enzyme regulator activity"/>
    <property type="evidence" value="ECO:0007669"/>
    <property type="project" value="TreeGrafter"/>
</dbReference>
<keyword evidence="5" id="KW-0472">Membrane</keyword>
<organism evidence="7 8">
    <name type="scientific">Bombus vosnesenskii</name>
    <dbReference type="NCBI Taxonomy" id="207650"/>
    <lineage>
        <taxon>Eukaryota</taxon>
        <taxon>Metazoa</taxon>
        <taxon>Ecdysozoa</taxon>
        <taxon>Arthropoda</taxon>
        <taxon>Hexapoda</taxon>
        <taxon>Insecta</taxon>
        <taxon>Pterygota</taxon>
        <taxon>Neoptera</taxon>
        <taxon>Endopterygota</taxon>
        <taxon>Hymenoptera</taxon>
        <taxon>Apocrita</taxon>
        <taxon>Aculeata</taxon>
        <taxon>Apoidea</taxon>
        <taxon>Anthophila</taxon>
        <taxon>Apidae</taxon>
        <taxon>Bombus</taxon>
        <taxon>Pyrobombus</taxon>
    </lineage>
</organism>
<dbReference type="PANTHER" id="PTHR11504:SF0">
    <property type="entry name" value="CYTOCHROME C OXIDASE SUBUNIT"/>
    <property type="match status" value="1"/>
</dbReference>
<evidence type="ECO:0000313" key="7">
    <source>
        <dbReference type="Proteomes" id="UP000504631"/>
    </source>
</evidence>
<dbReference type="InterPro" id="IPR001349">
    <property type="entry name" value="Cyt_c_oxidase_su6a"/>
</dbReference>
<dbReference type="Pfam" id="PF02046">
    <property type="entry name" value="COX6A"/>
    <property type="match status" value="1"/>
</dbReference>
<dbReference type="KEGG" id="bvk:117239515"/>
<dbReference type="RefSeq" id="XP_033361033.1">
    <property type="nucleotide sequence ID" value="XM_033505142.1"/>
</dbReference>
<comment type="subcellular location">
    <subcellularLocation>
        <location evidence="1">Mitochondrion inner membrane</location>
    </subcellularLocation>
</comment>
<dbReference type="Gene3D" id="4.10.95.10">
    <property type="entry name" value="Cytochrome c oxidase, subunit VIa"/>
    <property type="match status" value="1"/>
</dbReference>
<gene>
    <name evidence="8" type="primary">LOC117239515</name>
</gene>
<evidence type="ECO:0000256" key="6">
    <source>
        <dbReference type="RuleBase" id="RU004396"/>
    </source>
</evidence>
<dbReference type="AlphaFoldDB" id="A0A6J3L5Y6"/>
<protein>
    <submittedName>
        <fullName evidence="8">Cytochrome c oxidase subunit 6A1, mitochondrial-like</fullName>
    </submittedName>
</protein>
<dbReference type="InterPro" id="IPR036418">
    <property type="entry name" value="Cyt_c_oxidase_su6a_sf"/>
</dbReference>
<comment type="similarity">
    <text evidence="6">Belongs to the cytochrome c oxidase subunit 6A family.</text>
</comment>
<evidence type="ECO:0000256" key="2">
    <source>
        <dbReference type="ARBA" id="ARBA00022792"/>
    </source>
</evidence>
<proteinExistence type="inferred from homology"/>
<keyword evidence="3" id="KW-0809">Transit peptide</keyword>
<evidence type="ECO:0000256" key="4">
    <source>
        <dbReference type="ARBA" id="ARBA00023128"/>
    </source>
</evidence>
<sequence length="113" mass="13171">MSKILRVGQFGRTFTRGMAEYIKAVEERQHPVSNDTVKIFKFITYFVGVPLLGVAMVNCYIKILEEEHEPAPEFIHYPYMKIMNKGFPWKDGKHSLFHNAKKNYVPGIGYEEE</sequence>
<name>A0A6J3L5Y6_9HYME</name>
<accession>A0A6J3L5Y6</accession>
<dbReference type="GeneID" id="117239515"/>
<evidence type="ECO:0000313" key="8">
    <source>
        <dbReference type="RefSeq" id="XP_033361033.1"/>
    </source>
</evidence>
<dbReference type="Proteomes" id="UP000504631">
    <property type="component" value="Unplaced"/>
</dbReference>
<evidence type="ECO:0000256" key="3">
    <source>
        <dbReference type="ARBA" id="ARBA00022946"/>
    </source>
</evidence>
<dbReference type="GO" id="GO:0006123">
    <property type="term" value="P:mitochondrial electron transport, cytochrome c to oxygen"/>
    <property type="evidence" value="ECO:0007669"/>
    <property type="project" value="TreeGrafter"/>
</dbReference>
<evidence type="ECO:0000256" key="5">
    <source>
        <dbReference type="ARBA" id="ARBA00023136"/>
    </source>
</evidence>